<gene>
    <name evidence="1" type="ORF">DICVIV_04540</name>
</gene>
<organism evidence="1 2">
    <name type="scientific">Dictyocaulus viviparus</name>
    <name type="common">Bovine lungworm</name>
    <dbReference type="NCBI Taxonomy" id="29172"/>
    <lineage>
        <taxon>Eukaryota</taxon>
        <taxon>Metazoa</taxon>
        <taxon>Ecdysozoa</taxon>
        <taxon>Nematoda</taxon>
        <taxon>Chromadorea</taxon>
        <taxon>Rhabditida</taxon>
        <taxon>Rhabditina</taxon>
        <taxon>Rhabditomorpha</taxon>
        <taxon>Strongyloidea</taxon>
        <taxon>Metastrongylidae</taxon>
        <taxon>Dictyocaulus</taxon>
    </lineage>
</organism>
<dbReference type="OrthoDB" id="5876513at2759"/>
<dbReference type="STRING" id="29172.A0A0D8XZP1"/>
<accession>A0A0D8XZP1</accession>
<evidence type="ECO:0000313" key="2">
    <source>
        <dbReference type="Proteomes" id="UP000053766"/>
    </source>
</evidence>
<sequence>MSKSQNFTTTFTVLLLILYKSNERRKISSHRLRVKIKQIPLSQRTRRSALRQAGFLGTDGIEITNIQFSNKVSNRHQNMMEEVSDSVEQPMYHMQEEDDDDEAEIDQFKHAVGASQLTNAFSNKQSFSCPLAKPLLHTGDSLANLSPEDIDIVAAMGDALAMLS</sequence>
<dbReference type="AlphaFoldDB" id="A0A0D8XZP1"/>
<protein>
    <submittedName>
        <fullName evidence="1">Uncharacterized protein</fullName>
    </submittedName>
</protein>
<proteinExistence type="predicted"/>
<name>A0A0D8XZP1_DICVI</name>
<reference evidence="2" key="2">
    <citation type="journal article" date="2016" name="Sci. Rep.">
        <title>Dictyocaulus viviparus genome, variome and transcriptome elucidate lungworm biology and support future intervention.</title>
        <authorList>
            <person name="McNulty S.N."/>
            <person name="Strube C."/>
            <person name="Rosa B.A."/>
            <person name="Martin J.C."/>
            <person name="Tyagi R."/>
            <person name="Choi Y.J."/>
            <person name="Wang Q."/>
            <person name="Hallsworth Pepin K."/>
            <person name="Zhang X."/>
            <person name="Ozersky P."/>
            <person name="Wilson R.K."/>
            <person name="Sternberg P.W."/>
            <person name="Gasser R.B."/>
            <person name="Mitreva M."/>
        </authorList>
    </citation>
    <scope>NUCLEOTIDE SEQUENCE [LARGE SCALE GENOMIC DNA]</scope>
    <source>
        <strain evidence="2">HannoverDv2000</strain>
    </source>
</reference>
<dbReference type="Proteomes" id="UP000053766">
    <property type="component" value="Unassembled WGS sequence"/>
</dbReference>
<reference evidence="1 2" key="1">
    <citation type="submission" date="2013-11" db="EMBL/GenBank/DDBJ databases">
        <title>Draft genome of the bovine lungworm Dictyocaulus viviparus.</title>
        <authorList>
            <person name="Mitreva M."/>
        </authorList>
    </citation>
    <scope>NUCLEOTIDE SEQUENCE [LARGE SCALE GENOMIC DNA]</scope>
    <source>
        <strain evidence="1 2">HannoverDv2000</strain>
    </source>
</reference>
<dbReference type="EMBL" id="KN716238">
    <property type="protein sequence ID" value="KJH49337.1"/>
    <property type="molecule type" value="Genomic_DNA"/>
</dbReference>
<evidence type="ECO:0000313" key="1">
    <source>
        <dbReference type="EMBL" id="KJH49337.1"/>
    </source>
</evidence>
<keyword evidence="2" id="KW-1185">Reference proteome</keyword>